<dbReference type="GO" id="GO:0005886">
    <property type="term" value="C:plasma membrane"/>
    <property type="evidence" value="ECO:0000318"/>
    <property type="project" value="GO_Central"/>
</dbReference>
<dbReference type="STRING" id="81824.A9UR54"/>
<sequence>MKFDECGTDVATVVDGLYLIIMAIMVYNMQLGFALLEAGTVSINATMATLFKNVFDMFIGTVSFLVFGYAFAFGHGNKFIGNEGFVLDSVSQCDYPFFFFQAAFAAACTTIISGSVAGRASSTMYIVYSMGVTGLVYPVVVHWVWSSNAWLTEGSNGHGFVDFAGSGVVHTTGGIIALVGAWLLKPRLSRLDLDGDFRPVRPHSVPLIIMGGLILVVGFLAFNAGSLISLQSADAVSRIGVIAINTIVAASAGGLMGTFIDYIAHGEMSLLQATNGMLAGSVAICASAHVVLPWAALLIGGIAGIVCLGWSYVLPKLGIDDAVSAFPVHAGAGLWGLFAVAFFSTETGLFYVEADAGFKGLGWQLLGSLVIVAWSSVMALIMFYPLKLMGKLRVTQEYEERGLDLSYYGGKAYNVESANPKVSVDLKLDHQRAHLYTDDSAPKAGLQVSHRSSESRVI</sequence>
<dbReference type="RefSeq" id="XP_001743145.1">
    <property type="nucleotide sequence ID" value="XM_001743093.1"/>
</dbReference>
<feature type="transmembrane region" description="Helical" evidence="8">
    <location>
        <begin position="205"/>
        <end position="230"/>
    </location>
</feature>
<protein>
    <recommendedName>
        <fullName evidence="8">Ammonium transporter</fullName>
    </recommendedName>
</protein>
<comment type="subcellular location">
    <subcellularLocation>
        <location evidence="8">Cell membrane</location>
        <topology evidence="8">Multi-pass membrane protein</topology>
    </subcellularLocation>
    <subcellularLocation>
        <location evidence="1">Membrane</location>
        <topology evidence="1">Multi-pass membrane protein</topology>
    </subcellularLocation>
</comment>
<dbReference type="GO" id="GO:0072488">
    <property type="term" value="P:ammonium transmembrane transport"/>
    <property type="evidence" value="ECO:0000318"/>
    <property type="project" value="GO_Central"/>
</dbReference>
<evidence type="ECO:0000259" key="9">
    <source>
        <dbReference type="Pfam" id="PF00909"/>
    </source>
</evidence>
<feature type="transmembrane region" description="Helical" evidence="8">
    <location>
        <begin position="270"/>
        <end position="289"/>
    </location>
</feature>
<feature type="transmembrane region" description="Helical" evidence="8">
    <location>
        <begin position="365"/>
        <end position="386"/>
    </location>
</feature>
<dbReference type="Proteomes" id="UP000001357">
    <property type="component" value="Unassembled WGS sequence"/>
</dbReference>
<dbReference type="PANTHER" id="PTHR11730:SF6">
    <property type="entry name" value="AMMONIUM TRANSPORTER"/>
    <property type="match status" value="1"/>
</dbReference>
<keyword evidence="3 8" id="KW-0813">Transport</keyword>
<evidence type="ECO:0000256" key="7">
    <source>
        <dbReference type="ARBA" id="ARBA00023177"/>
    </source>
</evidence>
<organism evidence="10 11">
    <name type="scientific">Monosiga brevicollis</name>
    <name type="common">Choanoflagellate</name>
    <dbReference type="NCBI Taxonomy" id="81824"/>
    <lineage>
        <taxon>Eukaryota</taxon>
        <taxon>Choanoflagellata</taxon>
        <taxon>Craspedida</taxon>
        <taxon>Salpingoecidae</taxon>
        <taxon>Monosiga</taxon>
    </lineage>
</organism>
<dbReference type="Gene3D" id="1.10.3430.10">
    <property type="entry name" value="Ammonium transporter AmtB like domains"/>
    <property type="match status" value="1"/>
</dbReference>
<evidence type="ECO:0000256" key="1">
    <source>
        <dbReference type="ARBA" id="ARBA00004141"/>
    </source>
</evidence>
<dbReference type="GO" id="GO:0008519">
    <property type="term" value="F:ammonium channel activity"/>
    <property type="evidence" value="ECO:0000318"/>
    <property type="project" value="GO_Central"/>
</dbReference>
<dbReference type="FunFam" id="1.10.3430.10:FF:000010">
    <property type="entry name" value="Ammonium transporter"/>
    <property type="match status" value="1"/>
</dbReference>
<dbReference type="GeneID" id="5888586"/>
<keyword evidence="7 8" id="KW-0924">Ammonia transport</keyword>
<dbReference type="InterPro" id="IPR029020">
    <property type="entry name" value="Ammonium/urea_transptr"/>
</dbReference>
<dbReference type="InterPro" id="IPR024041">
    <property type="entry name" value="NH4_transpt_AmtB-like_dom"/>
</dbReference>
<evidence type="ECO:0000256" key="6">
    <source>
        <dbReference type="ARBA" id="ARBA00023136"/>
    </source>
</evidence>
<feature type="domain" description="Ammonium transporter AmtB-like" evidence="9">
    <location>
        <begin position="19"/>
        <end position="413"/>
    </location>
</feature>
<evidence type="ECO:0000256" key="8">
    <source>
        <dbReference type="RuleBase" id="RU362002"/>
    </source>
</evidence>
<evidence type="ECO:0000256" key="5">
    <source>
        <dbReference type="ARBA" id="ARBA00022989"/>
    </source>
</evidence>
<dbReference type="GO" id="GO:0097272">
    <property type="term" value="P:ammonium homeostasis"/>
    <property type="evidence" value="ECO:0000318"/>
    <property type="project" value="GO_Central"/>
</dbReference>
<feature type="transmembrane region" description="Helical" evidence="8">
    <location>
        <begin position="57"/>
        <end position="75"/>
    </location>
</feature>
<feature type="transmembrane region" description="Helical" evidence="8">
    <location>
        <begin position="95"/>
        <end position="118"/>
    </location>
</feature>
<evidence type="ECO:0000256" key="3">
    <source>
        <dbReference type="ARBA" id="ARBA00022448"/>
    </source>
</evidence>
<feature type="transmembrane region" description="Helical" evidence="8">
    <location>
        <begin position="295"/>
        <end position="314"/>
    </location>
</feature>
<reference evidence="10 11" key="1">
    <citation type="journal article" date="2008" name="Nature">
        <title>The genome of the choanoflagellate Monosiga brevicollis and the origin of metazoans.</title>
        <authorList>
            <consortium name="JGI Sequencing"/>
            <person name="King N."/>
            <person name="Westbrook M.J."/>
            <person name="Young S.L."/>
            <person name="Kuo A."/>
            <person name="Abedin M."/>
            <person name="Chapman J."/>
            <person name="Fairclough S."/>
            <person name="Hellsten U."/>
            <person name="Isogai Y."/>
            <person name="Letunic I."/>
            <person name="Marr M."/>
            <person name="Pincus D."/>
            <person name="Putnam N."/>
            <person name="Rokas A."/>
            <person name="Wright K.J."/>
            <person name="Zuzow R."/>
            <person name="Dirks W."/>
            <person name="Good M."/>
            <person name="Goodstein D."/>
            <person name="Lemons D."/>
            <person name="Li W."/>
            <person name="Lyons J.B."/>
            <person name="Morris A."/>
            <person name="Nichols S."/>
            <person name="Richter D.J."/>
            <person name="Salamov A."/>
            <person name="Bork P."/>
            <person name="Lim W.A."/>
            <person name="Manning G."/>
            <person name="Miller W.T."/>
            <person name="McGinnis W."/>
            <person name="Shapiro H."/>
            <person name="Tjian R."/>
            <person name="Grigoriev I.V."/>
            <person name="Rokhsar D."/>
        </authorList>
    </citation>
    <scope>NUCLEOTIDE SEQUENCE [LARGE SCALE GENOMIC DNA]</scope>
    <source>
        <strain evidence="11">MX1 / ATCC 50154</strain>
    </source>
</reference>
<evidence type="ECO:0000313" key="10">
    <source>
        <dbReference type="EMBL" id="EDQ91859.1"/>
    </source>
</evidence>
<dbReference type="OMA" id="FNAGSWL"/>
<evidence type="ECO:0000256" key="2">
    <source>
        <dbReference type="ARBA" id="ARBA00005887"/>
    </source>
</evidence>
<dbReference type="InParanoid" id="A9UR54"/>
<evidence type="ECO:0000313" key="11">
    <source>
        <dbReference type="Proteomes" id="UP000001357"/>
    </source>
</evidence>
<name>A9UR54_MONBE</name>
<dbReference type="AlphaFoldDB" id="A9UR54"/>
<feature type="transmembrane region" description="Helical" evidence="8">
    <location>
        <begin position="242"/>
        <end position="263"/>
    </location>
</feature>
<dbReference type="NCBIfam" id="TIGR00836">
    <property type="entry name" value="amt"/>
    <property type="match status" value="1"/>
</dbReference>
<dbReference type="EMBL" id="CH991544">
    <property type="protein sequence ID" value="EDQ91859.1"/>
    <property type="molecule type" value="Genomic_DNA"/>
</dbReference>
<dbReference type="InterPro" id="IPR018047">
    <property type="entry name" value="Ammonium_transpt_CS"/>
</dbReference>
<evidence type="ECO:0000256" key="4">
    <source>
        <dbReference type="ARBA" id="ARBA00022692"/>
    </source>
</evidence>
<feature type="transmembrane region" description="Helical" evidence="8">
    <location>
        <begin position="17"/>
        <end position="36"/>
    </location>
</feature>
<dbReference type="PROSITE" id="PS01219">
    <property type="entry name" value="AMMONIUM_TRANSP"/>
    <property type="match status" value="1"/>
</dbReference>
<feature type="transmembrane region" description="Helical" evidence="8">
    <location>
        <begin position="326"/>
        <end position="345"/>
    </location>
</feature>
<dbReference type="PANTHER" id="PTHR11730">
    <property type="entry name" value="AMMONIUM TRANSPORTER"/>
    <property type="match status" value="1"/>
</dbReference>
<comment type="similarity">
    <text evidence="2 8">Belongs to the ammonia transporter channel (TC 1.A.11.2) family.</text>
</comment>
<accession>A9UR54</accession>
<keyword evidence="4 8" id="KW-0812">Transmembrane</keyword>
<keyword evidence="11" id="KW-1185">Reference proteome</keyword>
<feature type="transmembrane region" description="Helical" evidence="8">
    <location>
        <begin position="165"/>
        <end position="184"/>
    </location>
</feature>
<dbReference type="Pfam" id="PF00909">
    <property type="entry name" value="Ammonium_transp"/>
    <property type="match status" value="1"/>
</dbReference>
<dbReference type="InterPro" id="IPR001905">
    <property type="entry name" value="Ammonium_transpt"/>
</dbReference>
<dbReference type="SUPFAM" id="SSF111352">
    <property type="entry name" value="Ammonium transporter"/>
    <property type="match status" value="1"/>
</dbReference>
<keyword evidence="5 8" id="KW-1133">Transmembrane helix</keyword>
<feature type="transmembrane region" description="Helical" evidence="8">
    <location>
        <begin position="125"/>
        <end position="145"/>
    </location>
</feature>
<dbReference type="eggNOG" id="KOG0682">
    <property type="taxonomic scope" value="Eukaryota"/>
</dbReference>
<dbReference type="KEGG" id="mbr:MONBRDRAFT_14204"/>
<proteinExistence type="inferred from homology"/>
<gene>
    <name evidence="10" type="ORF">MONBRDRAFT_14204</name>
</gene>
<keyword evidence="6 8" id="KW-0472">Membrane</keyword>